<feature type="compositionally biased region" description="Polar residues" evidence="4">
    <location>
        <begin position="4271"/>
        <end position="4283"/>
    </location>
</feature>
<dbReference type="SFLD" id="SFLDS00019">
    <property type="entry name" value="Glutathione_Transferase_(cytos"/>
    <property type="match status" value="1"/>
</dbReference>
<feature type="compositionally biased region" description="Polar residues" evidence="4">
    <location>
        <begin position="1731"/>
        <end position="1743"/>
    </location>
</feature>
<feature type="compositionally biased region" description="Basic and acidic residues" evidence="4">
    <location>
        <begin position="1865"/>
        <end position="1874"/>
    </location>
</feature>
<dbReference type="GO" id="GO:0043295">
    <property type="term" value="F:glutathione binding"/>
    <property type="evidence" value="ECO:0007669"/>
    <property type="project" value="TreeGrafter"/>
</dbReference>
<evidence type="ECO:0000313" key="6">
    <source>
        <dbReference type="EMBL" id="EMS64398.1"/>
    </source>
</evidence>
<feature type="compositionally biased region" description="Basic and acidic residues" evidence="4">
    <location>
        <begin position="1373"/>
        <end position="1399"/>
    </location>
</feature>
<feature type="compositionally biased region" description="Basic and acidic residues" evidence="4">
    <location>
        <begin position="1309"/>
        <end position="1318"/>
    </location>
</feature>
<sequence length="4672" mass="507047">MAGLGTGAPIVKVYHEKSIILPDVSRVLACLYEKEIDFTRETFSSYKSLLRLQASGHVPVPFYDGPNKFLEESREICRHIAETYEDHGYPFLLGKDSLERASIEEWLHHEEHNFNPPSRSLFCHLAFPVAEEDDDIDLQTRKLEDVLEVYEQRLGDSEFLAGNKFTLADLVHLPNSYHITNSEKFLYLYDSRKNVQRWWHDISSRGSWQKVLKVMHEVERQNKQEELDKQQQRKQEELEKQQRRQWRRQHPPTSRSPFRLDSREQPSTKPHTILVRPPASIIAPKAPQAEEPHPTETSRDETPVSSSISIPTTHKAPDIRSKHTIISTTHEERPPASLQSTPRIPEKSPIPVERRINFFTPATSPITEKPSRNGADKSRIRDAPLPSEATEIDLPTKSKPSSSKKASDNLHDFYEASRHTDEAEPYTGSISQKPSEMLDEISETDGPSNAIDHAETSPRSAKEDSDRLRTSGFWTENTAPTADTQDKKSVRYTERTSQRPVGNISSRATDQRVTYTSPEKPHSTEAHQKLQSEQWHAAVAGFPADRRKDASLPKGARDDTQAIPLYDDDTNQEARETASAPRQTRAQDPYDTSEGTSSRSQPISAPHDAVPPPKQATSEGPYARKDVVEARRFHVDRRKDAPLPKRVRDDTQANPLYDDDDDTNQEARETASAPRRARAQDPYYTPEGTSSRSQPVNAPHDAVPPPKRATSEGPYARKDVVEARRFPADRRKDAPLPKRVQDDTQAIPLYDDDDTGQEARETASAPRRTRAQDPYDTSEGIGTYHSSSSRPHPVNAPHDAVPPPKQAASEGSRRATTPYLAAQEVFQQGKKSPASRLIVPHDAQGSTEEETVESSSKAHPLDSHLADVRPPNQFLDEDGYGAITPLQTGDTDDPYNEKRDRGVAAPKRMMSQDAFEETKMTDSAAFEAQTSDHWQADAPPQKQRPTEDPETTASPSKKRYTDDEDTAKQAKHAHQKLQSEQWHAATTGLSKLKGEADDLMPPTQQAKPSKDVQHISPQDAEQANTWPLAQEPAGMDGQLVQGPERTARTPHTDKRRDVSSMLWRQAADVQGIAEDRASSDQGGAVRPPYAPKDTAEARIVPAALRKDASFPKHAQDKTQAAPLYDDDHDTNQEARETASAPRRTTTPQDAVHPPKQAVFEGPRRATTPYPAAQEITQARRSPASRSTVPHDAQGSTEEETLEETKFVESASSRAQPVEDTSEEAETRNSALFRRPSPDAWPAAAPPSKEAAAEDALRVSQSSPARYPRAEETSKQPRAPVSIPTHIAAQDARDVFREPKVADSTPLQKRYPDAKDVAKKSTVTFEETKISDSAPPRGQPLDSQRADAPSWKKEAADAPSRGQPLYSQRADAPSWKKEATEDPRATSAFDKTRPYVEDSTRQAADTDFGPRQIGDEHTEEKKVADSAPSVRERHTYTPRTARPLSQLAEEEEDAQDKYREGRETARPLSQQAEEEEDVQDKDREGMETVSAPKKMVSRDAHDTYGERRTPHSTSTSPTPSKAQPADSRSPIKVERPRSVYEEDHLVGQDSHKQPQTLPTGGRADGSTLKHQQDPVVPSISEEKSSTPPAPPRARVRDDHPTEDPFKGDIVGDRKGAPPQLGQEPISQVQRATELSQEAAPDGELSTIDQWRRTSVPLQGDDVLGGSTIDQKPTPMSEQSIPSARRANEMVKKEQRMVPPARTGAQTPDVQRAPSSFSRADTAERDREPVQMQAPTQHARPTSVPTRRATPDARDTSDQEFANKSDAQRWNALKAKHDLAMTSEDDRNASPSTHDAAVDNKTALPASEAQGSDTWPGSTATPVNAQPTSGDARVGRFSRAQGAQPPESTQAQPPFDAPRDSVSTPDVPRDTLDKTKSAKPTSTEGMTPTAAAPTSKVQLAEQKFAPSDKKLAPAAPESSKEDTSFSAPEKPQTIFRQEARPSAAITKQVPSSDAHHDRKIQHVTLAKFPPDDSPMPDQDSIQSAQQSSSSETSKEETIVAAAGPTLPTTVGKDTQVSGRPIKAERTPSVYQEDHLVAQDSHEQPQTLPTVGKADGSTPKRQQDPEEKPSTTPAPSRVRVSDGHPTEEPFKGDIVDDRKRAPPLLGQEPTSQVQRATELSQEAAPDGDMSSKPSTIDQWRRTSVPIQGTPNSGDDVLGGSTIDQKPTPMSQQSIPGARGASEVVEKEQKMAPTARPGARTPDALSAPSSFSAANTAERDAEPVQMQAPTLHDQGAQPPESTQAQSPFDAPRDSVSTQDVPSDALDKTNVAKPTSTEGKTAAPTFKAQLAEEKFAPSDKKLGRAARPTSTEGMTPTAGPAPTSKAQLPEQKFAPSDNKPEKPQTIFRQEASPSAPITKQVPSSDAHHDTRKIQQATLDNVPTDDSSIPPFPSHEQVSHAPQAFPSKKDRAPAPGTKDSPASNTQIASAKVQETMPDNYGIDELTVPSVSSEKQGSYAGSSTEPHEGSFPDAYGATDDKDITKYPSRQAPVLEYRPDSTPADSYVRPISGSEVFPAVKKSAPSDKDSIQSAQQPSPAETRKEETIFAAAEPTLPTTVSKDTQVSRRPIKAERTPSAYQEDHLVAQDSHEQPQTLPTGGRADDSTPKRQQDPKEKSSTPPAPPRARVRDDHPTEEPFNGDTVDEQKGAPPLLGQEPTSQVQRATELSQEEAAPDGDMSSKPSTIGQWQRTSVPLQAITPNSGDDVLGRSTIDQKPTPMSEQSIPSARGASEMVEKEQRMAPPARPGARTPDVLNAPSSFSAADRAERDGEPVQMQAPTLHDQGAQPPESTQAQSPFDAPRDSVSTQDVPSDALDKTNVAKPTSTEGKAPTPTSKAQLAEEKFAPSDKKLARAARPTSTESMPHTAGPAPSLKAQLSEQNFAPSDKKPEKPQTIFRQEARPSAPITKQVPSSDAHHDTRKIQQVTLDNVPTDDSSIPPFPSHEQVSHAPQAFPSKKDRAPAPGTKDSPASNTQIASAKVQETMPDNYRTDELTVPSVSSERQGSYAGSSTEPHEGSSPDAYGAADAKDITKYPSRQAPVLEYMPDSTPVDSYVRPISGSEVFPAVKKSAPSDQDSIQSAKQPSPAETKKEETIVAAAEPTLPTIVGKDTEGMRGTPTFDYEPTGDKRADIQSGRSDEVALPEQKSGPSDRDSARSTQSRSSAEPMDEELNYPSSAKPLSSATPDQTKDSQPTIGQQAPAPGTSEYPSSGEGQVYRTEPDFELPEGPVPYSRSVIGEKTMRPPSSQAQSSDSKLDPTQNHGDEPSTRSLPNQVAKQHAETQPPPTLVVPYDSESTQDVTSDTLGKAKSLKPSSIDQQATGSASTPDTHLGSASGEVARPAQKLPLKEPLSVVERNEKITVAEAESKVSRPVIAQQDVKHVPGISEPALDNVSTEEEYQRASEPREGPPPDVHGTLVDRKTAPSSSQVQSPDAKRDVLPLSVDVAKKTVPPSSQAQILPSSVDVGPSSDEQSTTRLRRDQEAQAQLPAATKKPPPFETPVYSKSNQDAPKSFKLPSGDQDVMSPKVVPASASDTQFGKVSDEITDDGQNSPLSAQDIARSAQRPSFVEPTEEDGIVAASDQTNEARPISGQRGITPTPDKQRITDLRGAVDEKMSLPSSQAQKSDIRPDSAPIDDDVHRTSGDEPATSSVRDSQARPPAGIQNVPAGFLEKTKSPRPLSTDQEPTASPAPAPDAPQDQDSNHSSQFSPSVVSRKDVANADQTNVSQAGLREPPSSDAKLPSEEIQESSPDAYLTKSEKPLPMKDPVRPPHDASFDLSSGEKPTMIKGDQASTISDGSPSASEEVGQPKNGAVKGPLAAELVSSFPQKNLEKTSPEEKWNHQQQTDQSTTRSSEDNNIEASGTRNPNTSTTSRDIQPSPLKERMQAVEGSRNQQQSGQAVFQSIQDNRTQIQETKARDTAFDKPEVISPDSAPTSGDAHRTSGDVPTTSSLRDSQAQPSAGTENVPAAYSEKESPRPLSTDQEVRTPLTMTNPTPAPDSPQDQYSNHASQFTPSVVSRKNAANADKTNISEAGLRGPASSDATPSEQIQESRPDDYLTKSEKELPMKGTDPVQPPEVAAFDLPSNGKPTMIKGDQVNTISSVSLSASKPVGQSESSVERPLSDELVSPFPEKHLEKRSPEEKSNQQQQTDQSSTRLTKDDSTESSGIASPNILTTSGDIQPSPLKQNNQAAERSRKQQQADPVFQSTQDNKRQTEETEAQDTGSDQHEEINPDSAPTSGDANRTSGDGPATSSLRNSQAQPPAETQNAPAVFSEKIKSPRLPSTDQELVTPLTSPAPTPDTPQDKDSIRSPQLPPPVESRRDIANTDQTDVSPAGLRETTSSDAMPPSEKIQESSPDAYLSKSEKPILPLTGTDTVQPPVEGSFDLSGDGKPTMIKGDQANTKSNVSLSPSQADSQSENSAVKGAPSDDSVSPFPQKNLERTSPEEKPKQQQQSSTRSSRDDSIEASETASPNILTTSGDIQPSPLNQPSPMKENIQAAEGFRNQQQADQDVFQPRQDNRKQIEEPEPQDTSTDYPEDTNGASQRAASEQQQGENVGRVQRQRNDTNNSYEPTKDAPSIIQADNKPESSSRTPEEPRQQAQPEGKTRGGEIMSPASETGQPEESDLPPSKKGRTNQSQSETSAKLEDQTPSATRNRGTNSSKLDGATDDTKSADTDDNNPSS</sequence>
<feature type="compositionally biased region" description="Basic and acidic residues" evidence="4">
    <location>
        <begin position="3904"/>
        <end position="3915"/>
    </location>
</feature>
<dbReference type="EC" id="2.5.1.18" evidence="1"/>
<feature type="region of interest" description="Disordered" evidence="4">
    <location>
        <begin position="1033"/>
        <end position="3022"/>
    </location>
</feature>
<feature type="compositionally biased region" description="Basic and acidic residues" evidence="4">
    <location>
        <begin position="1104"/>
        <end position="1116"/>
    </location>
</feature>
<feature type="compositionally biased region" description="Polar residues" evidence="4">
    <location>
        <begin position="4153"/>
        <end position="4198"/>
    </location>
</feature>
<feature type="compositionally biased region" description="Basic and acidic residues" evidence="4">
    <location>
        <begin position="1747"/>
        <end position="1765"/>
    </location>
</feature>
<feature type="compositionally biased region" description="Polar residues" evidence="4">
    <location>
        <begin position="2442"/>
        <end position="2457"/>
    </location>
</feature>
<feature type="compositionally biased region" description="Polar residues" evidence="4">
    <location>
        <begin position="2649"/>
        <end position="2660"/>
    </location>
</feature>
<dbReference type="Pfam" id="PF00043">
    <property type="entry name" value="GST_C"/>
    <property type="match status" value="1"/>
</dbReference>
<dbReference type="InterPro" id="IPR036282">
    <property type="entry name" value="Glutathione-S-Trfase_C_sf"/>
</dbReference>
<evidence type="ECO:0000256" key="2">
    <source>
        <dbReference type="ARBA" id="ARBA00022679"/>
    </source>
</evidence>
<feature type="compositionally biased region" description="Polar residues" evidence="4">
    <location>
        <begin position="1174"/>
        <end position="1187"/>
    </location>
</feature>
<dbReference type="OMA" id="ETMSIHT"/>
<feature type="compositionally biased region" description="Polar residues" evidence="4">
    <location>
        <begin position="3692"/>
        <end position="3701"/>
    </location>
</feature>
<feature type="compositionally biased region" description="Polar residues" evidence="4">
    <location>
        <begin position="2673"/>
        <end position="2695"/>
    </location>
</feature>
<feature type="compositionally biased region" description="Polar residues" evidence="4">
    <location>
        <begin position="1623"/>
        <end position="1634"/>
    </location>
</feature>
<feature type="compositionally biased region" description="Polar residues" evidence="4">
    <location>
        <begin position="3234"/>
        <end position="3251"/>
    </location>
</feature>
<evidence type="ECO:0000259" key="5">
    <source>
        <dbReference type="PROSITE" id="PS50405"/>
    </source>
</evidence>
<feature type="compositionally biased region" description="Polar residues" evidence="4">
    <location>
        <begin position="3302"/>
        <end position="3318"/>
    </location>
</feature>
<evidence type="ECO:0000256" key="3">
    <source>
        <dbReference type="ARBA" id="ARBA00047960"/>
    </source>
</evidence>
<feature type="compositionally biased region" description="Polar residues" evidence="4">
    <location>
        <begin position="687"/>
        <end position="696"/>
    </location>
</feature>
<feature type="compositionally biased region" description="Basic and acidic residues" evidence="4">
    <location>
        <begin position="1290"/>
        <end position="1300"/>
    </location>
</feature>
<feature type="compositionally biased region" description="Basic and acidic residues" evidence="4">
    <location>
        <begin position="288"/>
        <end position="302"/>
    </location>
</feature>
<feature type="compositionally biased region" description="Low complexity" evidence="4">
    <location>
        <begin position="3832"/>
        <end position="3841"/>
    </location>
</feature>
<dbReference type="SUPFAM" id="SSF47616">
    <property type="entry name" value="GST C-terminal domain-like"/>
    <property type="match status" value="1"/>
</dbReference>
<feature type="compositionally biased region" description="Polar residues" evidence="4">
    <location>
        <begin position="2105"/>
        <end position="2117"/>
    </location>
</feature>
<feature type="compositionally biased region" description="Basic and acidic residues" evidence="4">
    <location>
        <begin position="4428"/>
        <end position="4439"/>
    </location>
</feature>
<feature type="compositionally biased region" description="Polar residues" evidence="4">
    <location>
        <begin position="4224"/>
        <end position="4258"/>
    </location>
</feature>
<feature type="compositionally biased region" description="Basic and acidic residues" evidence="4">
    <location>
        <begin position="3388"/>
        <end position="3399"/>
    </location>
</feature>
<dbReference type="PANTHER" id="PTHR43900">
    <property type="entry name" value="GLUTATHIONE S-TRANSFERASE RHO"/>
    <property type="match status" value="1"/>
</dbReference>
<feature type="compositionally biased region" description="Polar residues" evidence="4">
    <location>
        <begin position="4519"/>
        <end position="4544"/>
    </location>
</feature>
<feature type="compositionally biased region" description="Polar residues" evidence="4">
    <location>
        <begin position="3990"/>
        <end position="4007"/>
    </location>
</feature>
<feature type="compositionally biased region" description="Basic and acidic residues" evidence="4">
    <location>
        <begin position="622"/>
        <end position="651"/>
    </location>
</feature>
<feature type="compositionally biased region" description="Basic and acidic residues" evidence="4">
    <location>
        <begin position="519"/>
        <end position="530"/>
    </location>
</feature>
<feature type="compositionally biased region" description="Polar residues" evidence="4">
    <location>
        <begin position="2914"/>
        <end position="2927"/>
    </location>
</feature>
<dbReference type="FunFam" id="1.20.1050.10:FF:000042">
    <property type="entry name" value="Glutathione S-transferase F9"/>
    <property type="match status" value="1"/>
</dbReference>
<feature type="compositionally biased region" description="Basic and acidic residues" evidence="4">
    <location>
        <begin position="544"/>
        <end position="560"/>
    </location>
</feature>
<feature type="compositionally biased region" description="Polar residues" evidence="4">
    <location>
        <begin position="3780"/>
        <end position="3791"/>
    </location>
</feature>
<feature type="compositionally biased region" description="Basic and acidic residues" evidence="4">
    <location>
        <begin position="452"/>
        <end position="469"/>
    </location>
</feature>
<feature type="compositionally biased region" description="Basic and acidic residues" evidence="4">
    <location>
        <begin position="1454"/>
        <end position="1464"/>
    </location>
</feature>
<feature type="compositionally biased region" description="Polar residues" evidence="4">
    <location>
        <begin position="593"/>
        <end position="603"/>
    </location>
</feature>
<feature type="compositionally biased region" description="Polar residues" evidence="4">
    <location>
        <begin position="3934"/>
        <end position="3952"/>
    </location>
</feature>
<feature type="compositionally biased region" description="Polar residues" evidence="4">
    <location>
        <begin position="1702"/>
        <end position="1717"/>
    </location>
</feature>
<feature type="compositionally biased region" description="Basic and acidic residues" evidence="4">
    <location>
        <begin position="1593"/>
        <end position="1614"/>
    </location>
</feature>
<feature type="compositionally biased region" description="Polar residues" evidence="4">
    <location>
        <begin position="1807"/>
        <end position="1827"/>
    </location>
</feature>
<feature type="compositionally biased region" description="Polar residues" evidence="4">
    <location>
        <begin position="3284"/>
        <end position="3294"/>
    </location>
</feature>
<feature type="compositionally biased region" description="Polar residues" evidence="4">
    <location>
        <begin position="4085"/>
        <end position="4105"/>
    </location>
</feature>
<feature type="compositionally biased region" description="Basic and acidic residues" evidence="4">
    <location>
        <begin position="1684"/>
        <end position="1694"/>
    </location>
</feature>
<feature type="compositionally biased region" description="Basic and acidic residues" evidence="4">
    <location>
        <begin position="405"/>
        <end position="422"/>
    </location>
</feature>
<feature type="compositionally biased region" description="Basic and acidic residues" evidence="4">
    <location>
        <begin position="1528"/>
        <end position="1551"/>
    </location>
</feature>
<feature type="compositionally biased region" description="Basic and acidic residues" evidence="4">
    <location>
        <begin position="1412"/>
        <end position="1434"/>
    </location>
</feature>
<feature type="compositionally biased region" description="Polar residues" evidence="4">
    <location>
        <begin position="2346"/>
        <end position="2358"/>
    </location>
</feature>
<feature type="compositionally biased region" description="Polar residues" evidence="4">
    <location>
        <begin position="4456"/>
        <end position="4480"/>
    </location>
</feature>
<feature type="compositionally biased region" description="Basic and acidic residues" evidence="4">
    <location>
        <begin position="2563"/>
        <end position="2584"/>
    </location>
</feature>
<protein>
    <recommendedName>
        <fullName evidence="1">glutathione transferase</fullName>
        <ecNumber evidence="1">2.5.1.18</ecNumber>
    </recommendedName>
</protein>
<feature type="compositionally biased region" description="Low complexity" evidence="4">
    <location>
        <begin position="4135"/>
        <end position="4144"/>
    </location>
</feature>
<feature type="compositionally biased region" description="Basic and acidic residues" evidence="4">
    <location>
        <begin position="2076"/>
        <end position="2097"/>
    </location>
</feature>
<feature type="compositionally biased region" description="Basic and acidic residues" evidence="4">
    <location>
        <begin position="3116"/>
        <end position="3130"/>
    </location>
</feature>
<organism evidence="6">
    <name type="scientific">Triticum urartu</name>
    <name type="common">Red wild einkorn</name>
    <name type="synonym">Crithodium urartu</name>
    <dbReference type="NCBI Taxonomy" id="4572"/>
    <lineage>
        <taxon>Eukaryota</taxon>
        <taxon>Viridiplantae</taxon>
        <taxon>Streptophyta</taxon>
        <taxon>Embryophyta</taxon>
        <taxon>Tracheophyta</taxon>
        <taxon>Spermatophyta</taxon>
        <taxon>Magnoliopsida</taxon>
        <taxon>Liliopsida</taxon>
        <taxon>Poales</taxon>
        <taxon>Poaceae</taxon>
        <taxon>BOP clade</taxon>
        <taxon>Pooideae</taxon>
        <taxon>Triticodae</taxon>
        <taxon>Triticeae</taxon>
        <taxon>Triticinae</taxon>
        <taxon>Triticum</taxon>
    </lineage>
</organism>
<feature type="compositionally biased region" description="Polar residues" evidence="4">
    <location>
        <begin position="3880"/>
        <end position="3903"/>
    </location>
</feature>
<feature type="compositionally biased region" description="Basic and acidic residues" evidence="4">
    <location>
        <begin position="2594"/>
        <end position="2610"/>
    </location>
</feature>
<dbReference type="eggNOG" id="KOG0867">
    <property type="taxonomic scope" value="Eukaryota"/>
</dbReference>
<feature type="region of interest" description="Disordered" evidence="4">
    <location>
        <begin position="3356"/>
        <end position="4672"/>
    </location>
</feature>
<dbReference type="Gene3D" id="1.20.1050.10">
    <property type="match status" value="1"/>
</dbReference>
<feature type="compositionally biased region" description="Basic and acidic residues" evidence="4">
    <location>
        <begin position="1495"/>
        <end position="1508"/>
    </location>
</feature>
<feature type="compositionally biased region" description="Polar residues" evidence="4">
    <location>
        <begin position="2368"/>
        <end position="2381"/>
    </location>
</feature>
<feature type="compositionally biased region" description="Low complexity" evidence="4">
    <location>
        <begin position="1973"/>
        <end position="1989"/>
    </location>
</feature>
<feature type="compositionally biased region" description="Basic and acidic residues" evidence="4">
    <location>
        <begin position="4574"/>
        <end position="4587"/>
    </location>
</feature>
<feature type="compositionally biased region" description="Polar residues" evidence="4">
    <location>
        <begin position="472"/>
        <end position="483"/>
    </location>
</feature>
<dbReference type="GO" id="GO:0006749">
    <property type="term" value="P:glutathione metabolic process"/>
    <property type="evidence" value="ECO:0007669"/>
    <property type="project" value="TreeGrafter"/>
</dbReference>
<feature type="compositionally biased region" description="Basic and acidic residues" evidence="4">
    <location>
        <begin position="1773"/>
        <end position="1786"/>
    </location>
</feature>
<feature type="compositionally biased region" description="Basic and acidic residues" evidence="4">
    <location>
        <begin position="3746"/>
        <end position="3764"/>
    </location>
</feature>
<accession>M7ZMD8</accession>
<dbReference type="InterPro" id="IPR010987">
    <property type="entry name" value="Glutathione-S-Trfase_C-like"/>
</dbReference>
<dbReference type="GO" id="GO:0004364">
    <property type="term" value="F:glutathione transferase activity"/>
    <property type="evidence" value="ECO:0007669"/>
    <property type="project" value="UniProtKB-EC"/>
</dbReference>
<feature type="compositionally biased region" description="Polar residues" evidence="4">
    <location>
        <begin position="3441"/>
        <end position="3450"/>
    </location>
</feature>
<feature type="compositionally biased region" description="Basic and acidic residues" evidence="4">
    <location>
        <begin position="2285"/>
        <end position="2297"/>
    </location>
</feature>
<feature type="compositionally biased region" description="Polar residues" evidence="4">
    <location>
        <begin position="2158"/>
        <end position="2171"/>
    </location>
</feature>
<feature type="compositionally biased region" description="Basic and acidic residues" evidence="4">
    <location>
        <begin position="1045"/>
        <end position="1058"/>
    </location>
</feature>
<feature type="compositionally biased region" description="Polar residues" evidence="4">
    <location>
        <begin position="1666"/>
        <end position="1680"/>
    </location>
</feature>
<comment type="catalytic activity">
    <reaction evidence="3">
        <text>RX + glutathione = an S-substituted glutathione + a halide anion + H(+)</text>
        <dbReference type="Rhea" id="RHEA:16437"/>
        <dbReference type="ChEBI" id="CHEBI:15378"/>
        <dbReference type="ChEBI" id="CHEBI:16042"/>
        <dbReference type="ChEBI" id="CHEBI:17792"/>
        <dbReference type="ChEBI" id="CHEBI:57925"/>
        <dbReference type="ChEBI" id="CHEBI:90779"/>
        <dbReference type="EC" id="2.5.1.18"/>
    </reaction>
</comment>
<feature type="compositionally biased region" description="Basic and acidic residues" evidence="4">
    <location>
        <begin position="4039"/>
        <end position="4055"/>
    </location>
</feature>
<feature type="compositionally biased region" description="Basic and acidic residues" evidence="4">
    <location>
        <begin position="715"/>
        <end position="742"/>
    </location>
</feature>
<feature type="compositionally biased region" description="Polar residues" evidence="4">
    <location>
        <begin position="3164"/>
        <end position="3188"/>
    </location>
</feature>
<dbReference type="PANTHER" id="PTHR43900:SF96">
    <property type="entry name" value="GLUTATHIONE TRANSFERASE"/>
    <property type="match status" value="1"/>
</dbReference>
<keyword evidence="2" id="KW-0808">Transferase</keyword>
<dbReference type="PROSITE" id="PS50405">
    <property type="entry name" value="GST_CTER"/>
    <property type="match status" value="1"/>
</dbReference>
<dbReference type="EMBL" id="KD057030">
    <property type="protein sequence ID" value="EMS64398.1"/>
    <property type="molecule type" value="Genomic_DNA"/>
</dbReference>
<feature type="domain" description="GST C-terminal" evidence="5">
    <location>
        <begin position="96"/>
        <end position="231"/>
    </location>
</feature>
<dbReference type="GO" id="GO:0005737">
    <property type="term" value="C:cytoplasm"/>
    <property type="evidence" value="ECO:0007669"/>
    <property type="project" value="TreeGrafter"/>
</dbReference>
<feature type="compositionally biased region" description="Basic and acidic residues" evidence="4">
    <location>
        <begin position="4120"/>
        <end position="4133"/>
    </location>
</feature>
<dbReference type="STRING" id="4572.M7ZMD8"/>
<feature type="compositionally biased region" description="Polar residues" evidence="4">
    <location>
        <begin position="2004"/>
        <end position="2015"/>
    </location>
</feature>
<feature type="region of interest" description="Disordered" evidence="4">
    <location>
        <begin position="222"/>
        <end position="1021"/>
    </location>
</feature>
<feature type="compositionally biased region" description="Basic and acidic residues" evidence="4">
    <location>
        <begin position="3590"/>
        <end position="3605"/>
    </location>
</feature>
<feature type="compositionally biased region" description="Polar residues" evidence="4">
    <location>
        <begin position="2704"/>
        <end position="2718"/>
    </location>
</feature>
<feature type="compositionally biased region" description="Polar residues" evidence="4">
    <location>
        <begin position="3063"/>
        <end position="3074"/>
    </location>
</feature>
<evidence type="ECO:0000256" key="4">
    <source>
        <dbReference type="SAM" id="MobiDB-lite"/>
    </source>
</evidence>
<feature type="compositionally biased region" description="Basic and acidic residues" evidence="4">
    <location>
        <begin position="484"/>
        <end position="497"/>
    </location>
</feature>
<feature type="region of interest" description="Disordered" evidence="4">
    <location>
        <begin position="3056"/>
        <end position="3343"/>
    </location>
</feature>
<evidence type="ECO:0000256" key="1">
    <source>
        <dbReference type="ARBA" id="ARBA00012452"/>
    </source>
</evidence>
<feature type="compositionally biased region" description="Polar residues" evidence="4">
    <location>
        <begin position="498"/>
        <end position="517"/>
    </location>
</feature>
<dbReference type="Gene3D" id="3.40.30.10">
    <property type="entry name" value="Glutaredoxin"/>
    <property type="match status" value="1"/>
</dbReference>
<feature type="compositionally biased region" description="Polar residues" evidence="4">
    <location>
        <begin position="4389"/>
        <end position="4410"/>
    </location>
</feature>
<proteinExistence type="predicted"/>
<name>M7ZMD8_TRIUA</name>
<feature type="compositionally biased region" description="Low complexity" evidence="4">
    <location>
        <begin position="1510"/>
        <end position="1519"/>
    </location>
</feature>
<feature type="compositionally biased region" description="Low complexity" evidence="4">
    <location>
        <begin position="1237"/>
        <end position="1249"/>
    </location>
</feature>
<dbReference type="InterPro" id="IPR004046">
    <property type="entry name" value="GST_C"/>
</dbReference>
<feature type="compositionally biased region" description="Polar residues" evidence="4">
    <location>
        <begin position="3848"/>
        <end position="3865"/>
    </location>
</feature>
<reference evidence="6" key="1">
    <citation type="journal article" date="2013" name="Nature">
        <title>Draft genome of the wheat A-genome progenitor Triticum urartu.</title>
        <authorList>
            <person name="Ling H.Q."/>
            <person name="Zhao S."/>
            <person name="Liu D."/>
            <person name="Wang J."/>
            <person name="Sun H."/>
            <person name="Zhang C."/>
            <person name="Fan H."/>
            <person name="Li D."/>
            <person name="Dong L."/>
            <person name="Tao Y."/>
            <person name="Gao C."/>
            <person name="Wu H."/>
            <person name="Li Y."/>
            <person name="Cui Y."/>
            <person name="Guo X."/>
            <person name="Zheng S."/>
            <person name="Wang B."/>
            <person name="Yu K."/>
            <person name="Liang Q."/>
            <person name="Yang W."/>
            <person name="Lou X."/>
            <person name="Chen J."/>
            <person name="Feng M."/>
            <person name="Jian J."/>
            <person name="Zhang X."/>
            <person name="Luo G."/>
            <person name="Jiang Y."/>
            <person name="Liu J."/>
            <person name="Wang Z."/>
            <person name="Sha Y."/>
            <person name="Zhang B."/>
            <person name="Wu H."/>
            <person name="Tang D."/>
            <person name="Shen Q."/>
            <person name="Xue P."/>
            <person name="Zou S."/>
            <person name="Wang X."/>
            <person name="Liu X."/>
            <person name="Wang F."/>
            <person name="Yang Y."/>
            <person name="An X."/>
            <person name="Dong Z."/>
            <person name="Zhang K."/>
            <person name="Zhang X."/>
            <person name="Luo M.C."/>
            <person name="Dvorak J."/>
            <person name="Tong Y."/>
            <person name="Wang J."/>
            <person name="Yang H."/>
            <person name="Li Z."/>
            <person name="Wang D."/>
            <person name="Zhang A."/>
            <person name="Wang J."/>
        </authorList>
    </citation>
    <scope>NUCLEOTIDE SEQUENCE</scope>
</reference>
<feature type="compositionally biased region" description="Basic and acidic residues" evidence="4">
    <location>
        <begin position="369"/>
        <end position="382"/>
    </location>
</feature>
<feature type="compositionally biased region" description="Polar residues" evidence="4">
    <location>
        <begin position="2988"/>
        <end position="3003"/>
    </location>
</feature>
<feature type="compositionally biased region" description="Basic and acidic residues" evidence="4">
    <location>
        <begin position="3819"/>
        <end position="3830"/>
    </location>
</feature>
<feature type="compositionally biased region" description="Basic and acidic residues" evidence="4">
    <location>
        <begin position="222"/>
        <end position="242"/>
    </location>
</feature>
<feature type="compositionally biased region" description="Polar residues" evidence="4">
    <location>
        <begin position="2813"/>
        <end position="2829"/>
    </location>
</feature>
<feature type="compositionally biased region" description="Basic and acidic residues" evidence="4">
    <location>
        <begin position="2019"/>
        <end position="2040"/>
    </location>
</feature>
<feature type="compositionally biased region" description="Basic and acidic residues" evidence="4">
    <location>
        <begin position="2831"/>
        <end position="2843"/>
    </location>
</feature>
<gene>
    <name evidence="6" type="ORF">TRIUR3_13626</name>
</gene>
<feature type="compositionally biased region" description="Polar residues" evidence="4">
    <location>
        <begin position="4624"/>
        <end position="4652"/>
    </location>
</feature>
<dbReference type="InterPro" id="IPR040079">
    <property type="entry name" value="Glutathione_S-Trfase"/>
</dbReference>